<reference evidence="10" key="1">
    <citation type="submission" date="2025-08" db="UniProtKB">
        <authorList>
            <consortium name="RefSeq"/>
        </authorList>
    </citation>
    <scope>IDENTIFICATION</scope>
</reference>
<dbReference type="InterPro" id="IPR003663">
    <property type="entry name" value="Sugar/inositol_transpt"/>
</dbReference>
<dbReference type="InterPro" id="IPR050549">
    <property type="entry name" value="MFS_Trehalose_Transporter"/>
</dbReference>
<feature type="transmembrane region" description="Helical" evidence="7">
    <location>
        <begin position="290"/>
        <end position="310"/>
    </location>
</feature>
<keyword evidence="3 7" id="KW-1133">Transmembrane helix</keyword>
<evidence type="ECO:0000256" key="1">
    <source>
        <dbReference type="ARBA" id="ARBA00004141"/>
    </source>
</evidence>
<feature type="transmembrane region" description="Helical" evidence="7">
    <location>
        <begin position="317"/>
        <end position="339"/>
    </location>
</feature>
<evidence type="ECO:0000259" key="8">
    <source>
        <dbReference type="PROSITE" id="PS50850"/>
    </source>
</evidence>
<feature type="transmembrane region" description="Helical" evidence="7">
    <location>
        <begin position="418"/>
        <end position="439"/>
    </location>
</feature>
<dbReference type="NCBIfam" id="TIGR00879">
    <property type="entry name" value="SP"/>
    <property type="match status" value="1"/>
</dbReference>
<evidence type="ECO:0000313" key="10">
    <source>
        <dbReference type="RefSeq" id="XP_052744910.1"/>
    </source>
</evidence>
<feature type="transmembrane region" description="Helical" evidence="7">
    <location>
        <begin position="351"/>
        <end position="372"/>
    </location>
</feature>
<dbReference type="GeneID" id="112045408"/>
<feature type="transmembrane region" description="Helical" evidence="7">
    <location>
        <begin position="15"/>
        <end position="37"/>
    </location>
</feature>
<feature type="domain" description="Major facilitator superfamily (MFS) profile" evidence="8">
    <location>
        <begin position="17"/>
        <end position="442"/>
    </location>
</feature>
<dbReference type="PANTHER" id="PTHR48021:SF1">
    <property type="entry name" value="GH07001P-RELATED"/>
    <property type="match status" value="1"/>
</dbReference>
<dbReference type="InterPro" id="IPR005828">
    <property type="entry name" value="MFS_sugar_transport-like"/>
</dbReference>
<sequence>MKLNFIKITGWKRQVLIVTCLYIGQLVLGFTVAWSGVTLPKLQDRDHSPLSEPLKDAQLSLIASLLYVGCIPGPYVVGWLSNIKGRKPCLFAGGVILIIAYIILATTNNLAMLLCGRILSGFGIGIVGVMNVVYIGEIASTNIRGILLTLMGLTQTCGAVILYTAGYFLLYPATNYVAMVLSAVFTLATLFIPESPIFYILKGKDEAVTKILNELGRSEDIETIMASKKLFQETTATKDWLELFTVRGNRKALIIVLIMNILQHCSGVMVVIFFAGTIFEMAGSTTESNLSMLIITAFQITGSLISPALVERSGRKPLMVVSCAICSLAMYLLGLYFYLHRSGNIVASSIKWFPLAALILFFIGYDFGLGIIPNTLIGELFTTNVRSKGSAAALTGSWLAGFIITTAFGSVLDTIDYIAFWIFGTTCLGAMVFTIFFVLETKGKSLLEIQECLNK</sequence>
<gene>
    <name evidence="10" type="primary">LOC112045408</name>
</gene>
<feature type="transmembrane region" description="Helical" evidence="7">
    <location>
        <begin position="57"/>
        <end position="77"/>
    </location>
</feature>
<dbReference type="RefSeq" id="XP_052744910.1">
    <property type="nucleotide sequence ID" value="XM_052888950.1"/>
</dbReference>
<comment type="similarity">
    <text evidence="6">Belongs to the major facilitator superfamily. Sugar transporter (TC 2.A.1.1) family.</text>
</comment>
<evidence type="ECO:0000256" key="4">
    <source>
        <dbReference type="ARBA" id="ARBA00023136"/>
    </source>
</evidence>
<dbReference type="PRINTS" id="PR00171">
    <property type="entry name" value="SUGRTRNSPORT"/>
</dbReference>
<dbReference type="PROSITE" id="PS50850">
    <property type="entry name" value="MFS"/>
    <property type="match status" value="1"/>
</dbReference>
<keyword evidence="5" id="KW-0325">Glycoprotein</keyword>
<dbReference type="SUPFAM" id="SSF103473">
    <property type="entry name" value="MFS general substrate transporter"/>
    <property type="match status" value="1"/>
</dbReference>
<feature type="transmembrane region" description="Helical" evidence="7">
    <location>
        <begin position="252"/>
        <end position="278"/>
    </location>
</feature>
<dbReference type="InterPro" id="IPR036259">
    <property type="entry name" value="MFS_trans_sf"/>
</dbReference>
<accession>A0ABM3M0Q7</accession>
<evidence type="ECO:0000256" key="7">
    <source>
        <dbReference type="SAM" id="Phobius"/>
    </source>
</evidence>
<organism evidence="9 10">
    <name type="scientific">Bicyclus anynana</name>
    <name type="common">Squinting bush brown butterfly</name>
    <dbReference type="NCBI Taxonomy" id="110368"/>
    <lineage>
        <taxon>Eukaryota</taxon>
        <taxon>Metazoa</taxon>
        <taxon>Ecdysozoa</taxon>
        <taxon>Arthropoda</taxon>
        <taxon>Hexapoda</taxon>
        <taxon>Insecta</taxon>
        <taxon>Pterygota</taxon>
        <taxon>Neoptera</taxon>
        <taxon>Endopterygota</taxon>
        <taxon>Lepidoptera</taxon>
        <taxon>Glossata</taxon>
        <taxon>Ditrysia</taxon>
        <taxon>Papilionoidea</taxon>
        <taxon>Nymphalidae</taxon>
        <taxon>Satyrinae</taxon>
        <taxon>Satyrini</taxon>
        <taxon>Mycalesina</taxon>
        <taxon>Bicyclus</taxon>
    </lineage>
</organism>
<evidence type="ECO:0000256" key="6">
    <source>
        <dbReference type="RuleBase" id="RU003346"/>
    </source>
</evidence>
<dbReference type="InterPro" id="IPR020846">
    <property type="entry name" value="MFS_dom"/>
</dbReference>
<keyword evidence="6" id="KW-0813">Transport</keyword>
<evidence type="ECO:0000256" key="5">
    <source>
        <dbReference type="ARBA" id="ARBA00023180"/>
    </source>
</evidence>
<name>A0ABM3M0Q7_BICAN</name>
<dbReference type="PANTHER" id="PTHR48021">
    <property type="match status" value="1"/>
</dbReference>
<keyword evidence="2 7" id="KW-0812">Transmembrane</keyword>
<proteinExistence type="inferred from homology"/>
<dbReference type="Pfam" id="PF00083">
    <property type="entry name" value="Sugar_tr"/>
    <property type="match status" value="1"/>
</dbReference>
<dbReference type="Proteomes" id="UP001652582">
    <property type="component" value="Chromosome 24"/>
</dbReference>
<feature type="transmembrane region" description="Helical" evidence="7">
    <location>
        <begin position="111"/>
        <end position="134"/>
    </location>
</feature>
<evidence type="ECO:0000256" key="2">
    <source>
        <dbReference type="ARBA" id="ARBA00022692"/>
    </source>
</evidence>
<comment type="subcellular location">
    <subcellularLocation>
        <location evidence="1">Membrane</location>
        <topology evidence="1">Multi-pass membrane protein</topology>
    </subcellularLocation>
</comment>
<dbReference type="PROSITE" id="PS00217">
    <property type="entry name" value="SUGAR_TRANSPORT_2"/>
    <property type="match status" value="1"/>
</dbReference>
<keyword evidence="9" id="KW-1185">Reference proteome</keyword>
<protein>
    <submittedName>
        <fullName evidence="10">Facilitated trehalose transporter Tret1</fullName>
    </submittedName>
</protein>
<evidence type="ECO:0000313" key="9">
    <source>
        <dbReference type="Proteomes" id="UP001652582"/>
    </source>
</evidence>
<keyword evidence="4 7" id="KW-0472">Membrane</keyword>
<evidence type="ECO:0000256" key="3">
    <source>
        <dbReference type="ARBA" id="ARBA00022989"/>
    </source>
</evidence>
<feature type="transmembrane region" description="Helical" evidence="7">
    <location>
        <begin position="176"/>
        <end position="201"/>
    </location>
</feature>
<dbReference type="InterPro" id="IPR005829">
    <property type="entry name" value="Sugar_transporter_CS"/>
</dbReference>
<feature type="transmembrane region" description="Helical" evidence="7">
    <location>
        <begin position="146"/>
        <end position="170"/>
    </location>
</feature>
<dbReference type="Gene3D" id="1.20.1250.20">
    <property type="entry name" value="MFS general substrate transporter like domains"/>
    <property type="match status" value="1"/>
</dbReference>
<feature type="transmembrane region" description="Helical" evidence="7">
    <location>
        <begin position="89"/>
        <end position="105"/>
    </location>
</feature>
<feature type="transmembrane region" description="Helical" evidence="7">
    <location>
        <begin position="392"/>
        <end position="412"/>
    </location>
</feature>